<evidence type="ECO:0008006" key="4">
    <source>
        <dbReference type="Google" id="ProtNLM"/>
    </source>
</evidence>
<gene>
    <name evidence="2" type="ORF">SAMN00017405_1328</name>
</gene>
<keyword evidence="1" id="KW-0472">Membrane</keyword>
<feature type="transmembrane region" description="Helical" evidence="1">
    <location>
        <begin position="225"/>
        <end position="242"/>
    </location>
</feature>
<dbReference type="EMBL" id="FWWT01000017">
    <property type="protein sequence ID" value="SMB90547.1"/>
    <property type="molecule type" value="Genomic_DNA"/>
</dbReference>
<evidence type="ECO:0000313" key="2">
    <source>
        <dbReference type="EMBL" id="SMB90547.1"/>
    </source>
</evidence>
<dbReference type="Pfam" id="PF16481">
    <property type="entry name" value="DUF5058"/>
    <property type="match status" value="1"/>
</dbReference>
<dbReference type="AlphaFoldDB" id="A0A1W1VAP5"/>
<feature type="transmembrane region" description="Helical" evidence="1">
    <location>
        <begin position="56"/>
        <end position="79"/>
    </location>
</feature>
<dbReference type="OrthoDB" id="86868at2"/>
<keyword evidence="3" id="KW-1185">Reference proteome</keyword>
<feature type="transmembrane region" description="Helical" evidence="1">
    <location>
        <begin position="119"/>
        <end position="141"/>
    </location>
</feature>
<evidence type="ECO:0000313" key="3">
    <source>
        <dbReference type="Proteomes" id="UP000192731"/>
    </source>
</evidence>
<dbReference type="InterPro" id="IPR032479">
    <property type="entry name" value="DUF5058"/>
</dbReference>
<reference evidence="2 3" key="1">
    <citation type="submission" date="2017-04" db="EMBL/GenBank/DDBJ databases">
        <authorList>
            <person name="Afonso C.L."/>
            <person name="Miller P.J."/>
            <person name="Scott M.A."/>
            <person name="Spackman E."/>
            <person name="Goraichik I."/>
            <person name="Dimitrov K.M."/>
            <person name="Suarez D.L."/>
            <person name="Swayne D.E."/>
        </authorList>
    </citation>
    <scope>NUCLEOTIDE SEQUENCE [LARGE SCALE GENOMIC DNA]</scope>
    <source>
        <strain evidence="2 3">DSM 11270</strain>
    </source>
</reference>
<name>A0A1W1VAP5_DESTI</name>
<feature type="transmembrane region" description="Helical" evidence="1">
    <location>
        <begin position="161"/>
        <end position="182"/>
    </location>
</feature>
<sequence>MELQSIINSPGLWIASSFMVIIIFGIALIYFRLALKQAEKLGISKELNRSAIRSAAITSIGPSFSSVIVLLSLIAVIGAPTAWMRLNDVGAARTELSMVSIASGLLGIDPSSADFGVQAFSYSIWAMALNNLGWFVVALVLTSRMGRAVNKLNQTYDPKWISLLMLGATFGVTGFLLSNQIISKLLLVDVPFLQRMGGLLPAIVSACVMLIISRVFKKQKRLQELSLGIAMLVGILVAQGVIG</sequence>
<feature type="transmembrane region" description="Helical" evidence="1">
    <location>
        <begin position="12"/>
        <end position="35"/>
    </location>
</feature>
<proteinExistence type="predicted"/>
<dbReference type="STRING" id="656914.SAMN00017405_1328"/>
<dbReference type="RefSeq" id="WP_084053116.1">
    <property type="nucleotide sequence ID" value="NZ_FWWT01000017.1"/>
</dbReference>
<keyword evidence="1" id="KW-0812">Transmembrane</keyword>
<organism evidence="2 3">
    <name type="scientific">Desulfonispora thiosulfatigenes DSM 11270</name>
    <dbReference type="NCBI Taxonomy" id="656914"/>
    <lineage>
        <taxon>Bacteria</taxon>
        <taxon>Bacillati</taxon>
        <taxon>Bacillota</taxon>
        <taxon>Clostridia</taxon>
        <taxon>Eubacteriales</taxon>
        <taxon>Peptococcaceae</taxon>
        <taxon>Desulfonispora</taxon>
    </lineage>
</organism>
<protein>
    <recommendedName>
        <fullName evidence="4">DUF5058 domain-containing protein</fullName>
    </recommendedName>
</protein>
<accession>A0A1W1VAP5</accession>
<keyword evidence="1" id="KW-1133">Transmembrane helix</keyword>
<dbReference type="Proteomes" id="UP000192731">
    <property type="component" value="Unassembled WGS sequence"/>
</dbReference>
<evidence type="ECO:0000256" key="1">
    <source>
        <dbReference type="SAM" id="Phobius"/>
    </source>
</evidence>
<feature type="transmembrane region" description="Helical" evidence="1">
    <location>
        <begin position="194"/>
        <end position="213"/>
    </location>
</feature>